<gene>
    <name evidence="3" type="ORF">EJ05DRAFT_496095</name>
</gene>
<dbReference type="EMBL" id="ML996565">
    <property type="protein sequence ID" value="KAF2763267.1"/>
    <property type="molecule type" value="Genomic_DNA"/>
</dbReference>
<dbReference type="PROSITE" id="PS51257">
    <property type="entry name" value="PROKAR_LIPOPROTEIN"/>
    <property type="match status" value="1"/>
</dbReference>
<keyword evidence="1" id="KW-1133">Transmembrane helix</keyword>
<evidence type="ECO:0000256" key="1">
    <source>
        <dbReference type="SAM" id="Phobius"/>
    </source>
</evidence>
<keyword evidence="2" id="KW-0732">Signal</keyword>
<feature type="transmembrane region" description="Helical" evidence="1">
    <location>
        <begin position="169"/>
        <end position="186"/>
    </location>
</feature>
<dbReference type="Proteomes" id="UP000799437">
    <property type="component" value="Unassembled WGS sequence"/>
</dbReference>
<keyword evidence="1" id="KW-0812">Transmembrane</keyword>
<feature type="transmembrane region" description="Helical" evidence="1">
    <location>
        <begin position="198"/>
        <end position="218"/>
    </location>
</feature>
<name>A0A6A6WM27_9PEZI</name>
<feature type="chain" id="PRO_5025550781" evidence="2">
    <location>
        <begin position="23"/>
        <end position="233"/>
    </location>
</feature>
<dbReference type="RefSeq" id="XP_033605718.1">
    <property type="nucleotide sequence ID" value="XM_033746336.1"/>
</dbReference>
<keyword evidence="1" id="KW-0472">Membrane</keyword>
<accession>A0A6A6WM27</accession>
<evidence type="ECO:0000313" key="4">
    <source>
        <dbReference type="Proteomes" id="UP000799437"/>
    </source>
</evidence>
<feature type="transmembrane region" description="Helical" evidence="1">
    <location>
        <begin position="126"/>
        <end position="149"/>
    </location>
</feature>
<evidence type="ECO:0000256" key="2">
    <source>
        <dbReference type="SAM" id="SignalP"/>
    </source>
</evidence>
<protein>
    <submittedName>
        <fullName evidence="3">Uncharacterized protein</fullName>
    </submittedName>
</protein>
<keyword evidence="4" id="KW-1185">Reference proteome</keyword>
<evidence type="ECO:0000313" key="3">
    <source>
        <dbReference type="EMBL" id="KAF2763267.1"/>
    </source>
</evidence>
<dbReference type="AlphaFoldDB" id="A0A6A6WM27"/>
<dbReference type="GeneID" id="54487390"/>
<reference evidence="3" key="1">
    <citation type="journal article" date="2020" name="Stud. Mycol.">
        <title>101 Dothideomycetes genomes: a test case for predicting lifestyles and emergence of pathogens.</title>
        <authorList>
            <person name="Haridas S."/>
            <person name="Albert R."/>
            <person name="Binder M."/>
            <person name="Bloem J."/>
            <person name="Labutti K."/>
            <person name="Salamov A."/>
            <person name="Andreopoulos B."/>
            <person name="Baker S."/>
            <person name="Barry K."/>
            <person name="Bills G."/>
            <person name="Bluhm B."/>
            <person name="Cannon C."/>
            <person name="Castanera R."/>
            <person name="Culley D."/>
            <person name="Daum C."/>
            <person name="Ezra D."/>
            <person name="Gonzalez J."/>
            <person name="Henrissat B."/>
            <person name="Kuo A."/>
            <person name="Liang C."/>
            <person name="Lipzen A."/>
            <person name="Lutzoni F."/>
            <person name="Magnuson J."/>
            <person name="Mondo S."/>
            <person name="Nolan M."/>
            <person name="Ohm R."/>
            <person name="Pangilinan J."/>
            <person name="Park H.-J."/>
            <person name="Ramirez L."/>
            <person name="Alfaro M."/>
            <person name="Sun H."/>
            <person name="Tritt A."/>
            <person name="Yoshinaga Y."/>
            <person name="Zwiers L.-H."/>
            <person name="Turgeon B."/>
            <person name="Goodwin S."/>
            <person name="Spatafora J."/>
            <person name="Crous P."/>
            <person name="Grigoriev I."/>
        </authorList>
    </citation>
    <scope>NUCLEOTIDE SEQUENCE</scope>
    <source>
        <strain evidence="3">CBS 121739</strain>
    </source>
</reference>
<proteinExistence type="predicted"/>
<feature type="transmembrane region" description="Helical" evidence="1">
    <location>
        <begin position="50"/>
        <end position="70"/>
    </location>
</feature>
<organism evidence="3 4">
    <name type="scientific">Pseudovirgaria hyperparasitica</name>
    <dbReference type="NCBI Taxonomy" id="470096"/>
    <lineage>
        <taxon>Eukaryota</taxon>
        <taxon>Fungi</taxon>
        <taxon>Dikarya</taxon>
        <taxon>Ascomycota</taxon>
        <taxon>Pezizomycotina</taxon>
        <taxon>Dothideomycetes</taxon>
        <taxon>Dothideomycetes incertae sedis</taxon>
        <taxon>Acrospermales</taxon>
        <taxon>Acrospermaceae</taxon>
        <taxon>Pseudovirgaria</taxon>
    </lineage>
</organism>
<feature type="signal peptide" evidence="2">
    <location>
        <begin position="1"/>
        <end position="22"/>
    </location>
</feature>
<sequence>MWKGADIFPLLILFLRFLLRSALVPNSPISIFGCPLCRRHHAWTVHVRRWIYWLQLAIYTGLLPVFYPFLRETCAATLLATGLSPFSDTPNLSITRCITERPGTSSQQAASTPPCRVDFLSISVALLVRLGIHYIVPAFTIACVGSGMASTPPTLPFVNDVADVYENHAATSLGAVLPFASPALFTQFGVPLDGRGSLLGFVDLVLGVAPVVLLVMGWEVCGRSLFMSQACVE</sequence>